<evidence type="ECO:0000256" key="2">
    <source>
        <dbReference type="ARBA" id="ARBA00022801"/>
    </source>
</evidence>
<dbReference type="PROSITE" id="PS00502">
    <property type="entry name" value="POLYGALACTURONASE"/>
    <property type="match status" value="1"/>
</dbReference>
<reference evidence="6 7" key="1">
    <citation type="submission" date="2018-12" db="EMBL/GenBank/DDBJ databases">
        <title>Sequencing of bacterial isolates from soil warming experiment in Harvard Forest, Massachusetts, USA.</title>
        <authorList>
            <person name="Deangelis K."/>
        </authorList>
    </citation>
    <scope>NUCLEOTIDE SEQUENCE [LARGE SCALE GENOMIC DNA]</scope>
    <source>
        <strain evidence="6 7">EB153</strain>
    </source>
</reference>
<evidence type="ECO:0000256" key="5">
    <source>
        <dbReference type="SAM" id="SignalP"/>
    </source>
</evidence>
<dbReference type="Pfam" id="PF00295">
    <property type="entry name" value="Glyco_hydro_28"/>
    <property type="match status" value="1"/>
</dbReference>
<feature type="signal peptide" evidence="5">
    <location>
        <begin position="1"/>
        <end position="45"/>
    </location>
</feature>
<dbReference type="SMART" id="SM00710">
    <property type="entry name" value="PbH1"/>
    <property type="match status" value="7"/>
</dbReference>
<dbReference type="InterPro" id="IPR006626">
    <property type="entry name" value="PbH1"/>
</dbReference>
<keyword evidence="7" id="KW-1185">Reference proteome</keyword>
<dbReference type="Proteomes" id="UP000269669">
    <property type="component" value="Unassembled WGS sequence"/>
</dbReference>
<dbReference type="InterPro" id="IPR012334">
    <property type="entry name" value="Pectin_lyas_fold"/>
</dbReference>
<dbReference type="PANTHER" id="PTHR31339">
    <property type="entry name" value="PECTIN LYASE-RELATED"/>
    <property type="match status" value="1"/>
</dbReference>
<dbReference type="EMBL" id="RSDW01000001">
    <property type="protein sequence ID" value="RSL17618.1"/>
    <property type="molecule type" value="Genomic_DNA"/>
</dbReference>
<evidence type="ECO:0000256" key="4">
    <source>
        <dbReference type="RuleBase" id="RU361169"/>
    </source>
</evidence>
<comment type="caution">
    <text evidence="6">The sequence shown here is derived from an EMBL/GenBank/DDBJ whole genome shotgun (WGS) entry which is preliminary data.</text>
</comment>
<name>A0A3R9NYF0_9BACT</name>
<comment type="similarity">
    <text evidence="1 4">Belongs to the glycosyl hydrolase 28 family.</text>
</comment>
<dbReference type="RefSeq" id="WP_260472884.1">
    <property type="nucleotide sequence ID" value="NZ_RSDW01000001.1"/>
</dbReference>
<protein>
    <submittedName>
        <fullName evidence="6">Glycosyl hydrolase family 28</fullName>
    </submittedName>
</protein>
<feature type="chain" id="PRO_5018780615" evidence="5">
    <location>
        <begin position="46"/>
        <end position="445"/>
    </location>
</feature>
<keyword evidence="3 4" id="KW-0326">Glycosidase</keyword>
<accession>A0A3R9NYF0</accession>
<evidence type="ECO:0000256" key="1">
    <source>
        <dbReference type="ARBA" id="ARBA00008834"/>
    </source>
</evidence>
<evidence type="ECO:0000313" key="7">
    <source>
        <dbReference type="Proteomes" id="UP000269669"/>
    </source>
</evidence>
<dbReference type="Gene3D" id="2.160.20.10">
    <property type="entry name" value="Single-stranded right-handed beta-helix, Pectin lyase-like"/>
    <property type="match status" value="1"/>
</dbReference>
<evidence type="ECO:0000313" key="6">
    <source>
        <dbReference type="EMBL" id="RSL17618.1"/>
    </source>
</evidence>
<dbReference type="InterPro" id="IPR011050">
    <property type="entry name" value="Pectin_lyase_fold/virulence"/>
</dbReference>
<proteinExistence type="inferred from homology"/>
<keyword evidence="5" id="KW-0732">Signal</keyword>
<dbReference type="InterPro" id="IPR051801">
    <property type="entry name" value="GH28_Enzymes"/>
</dbReference>
<gene>
    <name evidence="6" type="ORF">EDE15_3153</name>
</gene>
<sequence>MVRPIASKIPLSAPAPLETPTKMNSFGNRLAAFATLTLLTLPALAAGKVCDAHAYGAKADGTTKDTKAIQAAIDDCAKAGGGTVKLAGGTFLSAPIVLKSNIALDLAKDATLFGSPDHADYPAISEFRAPGTQSLVRAANAENIAITGAGTIDGNGESWWKIARATHNAGVVGEVTFRPRLVVFDHCKHVRIEGVTIQNSPSWQVVPYYSDDVIIRNVRILAPQHSPNTDAIDPFSSSNMIIDHVFADVGDDNIAIKSGIINSPGPDEPSKNITITDCEFMHGHGLSIGSEIAGGAHNIHAERIHFKGTDQGLRIKANRDRGNQVYDISFKDITMENVKTSILISAYYPKALPEGEVAAAPITRLTPFFHDITIENVKSINTPWAGVIVGLPESPVKNVVLKNINIQGAKGLQIAYATVTGTNVNITASEGQPITVAPNAKATIK</sequence>
<dbReference type="GO" id="GO:0004650">
    <property type="term" value="F:polygalacturonase activity"/>
    <property type="evidence" value="ECO:0007669"/>
    <property type="project" value="InterPro"/>
</dbReference>
<dbReference type="AlphaFoldDB" id="A0A3R9NYF0"/>
<dbReference type="SUPFAM" id="SSF51126">
    <property type="entry name" value="Pectin lyase-like"/>
    <property type="match status" value="1"/>
</dbReference>
<dbReference type="PANTHER" id="PTHR31339:SF3">
    <property type="entry name" value="PECTIN LYASE-LIKE SUPERFAMILY PROTEIN"/>
    <property type="match status" value="1"/>
</dbReference>
<dbReference type="GO" id="GO:0005975">
    <property type="term" value="P:carbohydrate metabolic process"/>
    <property type="evidence" value="ECO:0007669"/>
    <property type="project" value="InterPro"/>
</dbReference>
<organism evidence="6 7">
    <name type="scientific">Edaphobacter aggregans</name>
    <dbReference type="NCBI Taxonomy" id="570835"/>
    <lineage>
        <taxon>Bacteria</taxon>
        <taxon>Pseudomonadati</taxon>
        <taxon>Acidobacteriota</taxon>
        <taxon>Terriglobia</taxon>
        <taxon>Terriglobales</taxon>
        <taxon>Acidobacteriaceae</taxon>
        <taxon>Edaphobacter</taxon>
    </lineage>
</organism>
<dbReference type="InterPro" id="IPR000743">
    <property type="entry name" value="Glyco_hydro_28"/>
</dbReference>
<keyword evidence="2 4" id="KW-0378">Hydrolase</keyword>
<evidence type="ECO:0000256" key="3">
    <source>
        <dbReference type="ARBA" id="ARBA00023295"/>
    </source>
</evidence>